<evidence type="ECO:0000313" key="7">
    <source>
        <dbReference type="EMBL" id="CAB4162610.1"/>
    </source>
</evidence>
<dbReference type="GO" id="GO:0005524">
    <property type="term" value="F:ATP binding"/>
    <property type="evidence" value="ECO:0007669"/>
    <property type="project" value="UniProtKB-KW"/>
</dbReference>
<protein>
    <recommendedName>
        <fullName evidence="4">Uncharacterized AAA domain-containing protein ycf46</fullName>
    </recommendedName>
</protein>
<dbReference type="EMBL" id="LR796738">
    <property type="protein sequence ID" value="CAB4162610.1"/>
    <property type="molecule type" value="Genomic_DNA"/>
</dbReference>
<dbReference type="Pfam" id="PF00004">
    <property type="entry name" value="AAA"/>
    <property type="match status" value="1"/>
</dbReference>
<dbReference type="InterPro" id="IPR052381">
    <property type="entry name" value="AAA_domain_protein"/>
</dbReference>
<accession>A0A6J5NS46</accession>
<evidence type="ECO:0000256" key="5">
    <source>
        <dbReference type="SAM" id="MobiDB-lite"/>
    </source>
</evidence>
<comment type="similarity">
    <text evidence="3">Belongs to the AAA ATPase family. Highly divergent.</text>
</comment>
<dbReference type="InterPro" id="IPR027417">
    <property type="entry name" value="P-loop_NTPase"/>
</dbReference>
<proteinExistence type="inferred from homology"/>
<dbReference type="SMART" id="SM00382">
    <property type="entry name" value="AAA"/>
    <property type="match status" value="1"/>
</dbReference>
<keyword evidence="2" id="KW-0067">ATP-binding</keyword>
<dbReference type="Gene3D" id="1.10.8.60">
    <property type="match status" value="1"/>
</dbReference>
<evidence type="ECO:0000259" key="6">
    <source>
        <dbReference type="SMART" id="SM00382"/>
    </source>
</evidence>
<dbReference type="PANTHER" id="PTHR42960:SF1">
    <property type="entry name" value="YCF46 PROTEIN"/>
    <property type="match status" value="1"/>
</dbReference>
<dbReference type="InterPro" id="IPR003959">
    <property type="entry name" value="ATPase_AAA_core"/>
</dbReference>
<evidence type="ECO:0000256" key="2">
    <source>
        <dbReference type="ARBA" id="ARBA00022840"/>
    </source>
</evidence>
<dbReference type="GO" id="GO:0016887">
    <property type="term" value="F:ATP hydrolysis activity"/>
    <property type="evidence" value="ECO:0007669"/>
    <property type="project" value="InterPro"/>
</dbReference>
<evidence type="ECO:0000256" key="1">
    <source>
        <dbReference type="ARBA" id="ARBA00022741"/>
    </source>
</evidence>
<dbReference type="SUPFAM" id="SSF52540">
    <property type="entry name" value="P-loop containing nucleoside triphosphate hydrolases"/>
    <property type="match status" value="1"/>
</dbReference>
<dbReference type="PANTHER" id="PTHR42960">
    <property type="entry name" value="YCF46 PROTEIN"/>
    <property type="match status" value="1"/>
</dbReference>
<evidence type="ECO:0000256" key="4">
    <source>
        <dbReference type="ARBA" id="ARBA00040480"/>
    </source>
</evidence>
<dbReference type="Gene3D" id="3.40.50.300">
    <property type="entry name" value="P-loop containing nucleotide triphosphate hydrolases"/>
    <property type="match status" value="1"/>
</dbReference>
<feature type="domain" description="AAA+ ATPase" evidence="6">
    <location>
        <begin position="292"/>
        <end position="427"/>
    </location>
</feature>
<dbReference type="InterPro" id="IPR003593">
    <property type="entry name" value="AAA+_ATPase"/>
</dbReference>
<gene>
    <name evidence="7" type="ORF">UFOVP783_75</name>
</gene>
<name>A0A6J5NS46_9CAUD</name>
<feature type="region of interest" description="Disordered" evidence="5">
    <location>
        <begin position="519"/>
        <end position="557"/>
    </location>
</feature>
<reference evidence="7" key="1">
    <citation type="submission" date="2020-04" db="EMBL/GenBank/DDBJ databases">
        <authorList>
            <person name="Chiriac C."/>
            <person name="Salcher M."/>
            <person name="Ghai R."/>
            <person name="Kavagutti S V."/>
        </authorList>
    </citation>
    <scope>NUCLEOTIDE SEQUENCE</scope>
</reference>
<keyword evidence="1" id="KW-0547">Nucleotide-binding</keyword>
<sequence length="557" mass="60175">MSKAIQDFITSFSRYDNSAVGVIVVRSREPNRVETALHEYCAKGNARPFRCWDLARGWRIHDHATGGFTREGAVPLAALRSVLDITGSPPKPMDPRTVCLLSDFHPFLGGTPGSPPNPEFVSVLRHYAYELPTQDNQRIVLSVPETFNVPEELAHDIPVIDVALPDTVELQALIEKVLADDGAQRQSVPQSYDAADMRQLALSAGGLTTLEAEMAVCAALIDFRTQLPNIPFADFNKRLMEAKAETVKASGLIEVMEEVSLENVGGLDLLKKWANERASDRSPAAAEFGVKRPRGVTLIGPPGTGKSLTASTFGAIFRIPAIKIHIGALFGGIVGQTEANVRRLIKDIEALGEVVVFADEIDRTMGMNTTGGDGGITKRMIGTLLDFMQTNQTGAFFCFAANRAEGIDSALVRKGRIDEVFGVNPPNTVERLEILRIHLRKAKQDPSKVKGLKAVAEQSSGYVGAELESAVQRAVSQAFREKAAVSGEAILQHLQTIKPLSQSFAEDFAAMAEWAEKNAVPASSPDTMAPPAPPPARKVANVSGPARRRNLGNLDNN</sequence>
<organism evidence="7">
    <name type="scientific">uncultured Caudovirales phage</name>
    <dbReference type="NCBI Taxonomy" id="2100421"/>
    <lineage>
        <taxon>Viruses</taxon>
        <taxon>Duplodnaviria</taxon>
        <taxon>Heunggongvirae</taxon>
        <taxon>Uroviricota</taxon>
        <taxon>Caudoviricetes</taxon>
        <taxon>Peduoviridae</taxon>
        <taxon>Maltschvirus</taxon>
        <taxon>Maltschvirus maltsch</taxon>
    </lineage>
</organism>
<evidence type="ECO:0000256" key="3">
    <source>
        <dbReference type="ARBA" id="ARBA00038088"/>
    </source>
</evidence>